<reference evidence="2" key="4">
    <citation type="submission" date="2023-01" db="EMBL/GenBank/DDBJ databases">
        <title>Draft genome sequence of Methylobacterium oxalidis strain NBRC 107715.</title>
        <authorList>
            <person name="Sun Q."/>
            <person name="Mori K."/>
        </authorList>
    </citation>
    <scope>NUCLEOTIDE SEQUENCE</scope>
    <source>
        <strain evidence="2">NBRC 107715</strain>
    </source>
</reference>
<proteinExistence type="predicted"/>
<evidence type="ECO:0000313" key="4">
    <source>
        <dbReference type="Proteomes" id="UP001156856"/>
    </source>
</evidence>
<dbReference type="Proteomes" id="UP000321960">
    <property type="component" value="Unassembled WGS sequence"/>
</dbReference>
<reference evidence="4" key="2">
    <citation type="journal article" date="2019" name="Int. J. Syst. Evol. Microbiol.">
        <title>The Global Catalogue of Microorganisms (GCM) 10K type strain sequencing project: providing services to taxonomists for standard genome sequencing and annotation.</title>
        <authorList>
            <consortium name="The Broad Institute Genomics Platform"/>
            <consortium name="The Broad Institute Genome Sequencing Center for Infectious Disease"/>
            <person name="Wu L."/>
            <person name="Ma J."/>
        </authorList>
    </citation>
    <scope>NUCLEOTIDE SEQUENCE [LARGE SCALE GENOMIC DNA]</scope>
    <source>
        <strain evidence="4">NBRC 107715</strain>
    </source>
</reference>
<dbReference type="Proteomes" id="UP001156856">
    <property type="component" value="Unassembled WGS sequence"/>
</dbReference>
<keyword evidence="4" id="KW-1185">Reference proteome</keyword>
<reference evidence="1 3" key="3">
    <citation type="submission" date="2019-07" db="EMBL/GenBank/DDBJ databases">
        <title>Whole genome shotgun sequence of Methylobacterium oxalidis NBRC 107715.</title>
        <authorList>
            <person name="Hosoyama A."/>
            <person name="Uohara A."/>
            <person name="Ohji S."/>
            <person name="Ichikawa N."/>
        </authorList>
    </citation>
    <scope>NUCLEOTIDE SEQUENCE [LARGE SCALE GENOMIC DNA]</scope>
    <source>
        <strain evidence="1 3">NBRC 107715</strain>
    </source>
</reference>
<accession>A0A512J1M2</accession>
<name>A0A512J1M2_9HYPH</name>
<evidence type="ECO:0000313" key="1">
    <source>
        <dbReference type="EMBL" id="GEP03823.1"/>
    </source>
</evidence>
<comment type="caution">
    <text evidence="1">The sequence shown here is derived from an EMBL/GenBank/DDBJ whole genome shotgun (WGS) entry which is preliminary data.</text>
</comment>
<dbReference type="EMBL" id="BSPK01000008">
    <property type="protein sequence ID" value="GLS62406.1"/>
    <property type="molecule type" value="Genomic_DNA"/>
</dbReference>
<protein>
    <submittedName>
        <fullName evidence="1">Uncharacterized protein</fullName>
    </submittedName>
</protein>
<evidence type="ECO:0000313" key="3">
    <source>
        <dbReference type="Proteomes" id="UP000321960"/>
    </source>
</evidence>
<dbReference type="EMBL" id="BJZU01000028">
    <property type="protein sequence ID" value="GEP03823.1"/>
    <property type="molecule type" value="Genomic_DNA"/>
</dbReference>
<dbReference type="AlphaFoldDB" id="A0A512J1M2"/>
<gene>
    <name evidence="2" type="ORF">GCM10007888_07870</name>
    <name evidence="1" type="ORF">MOX02_18610</name>
</gene>
<reference evidence="2" key="1">
    <citation type="journal article" date="2014" name="Int. J. Syst. Evol. Microbiol.">
        <title>Complete genome of a new Firmicutes species belonging to the dominant human colonic microbiota ('Ruminococcus bicirculans') reveals two chromosomes and a selective capacity to utilize plant glucans.</title>
        <authorList>
            <consortium name="NISC Comparative Sequencing Program"/>
            <person name="Wegmann U."/>
            <person name="Louis P."/>
            <person name="Goesmann A."/>
            <person name="Henrissat B."/>
            <person name="Duncan S.H."/>
            <person name="Flint H.J."/>
        </authorList>
    </citation>
    <scope>NUCLEOTIDE SEQUENCE</scope>
    <source>
        <strain evidence="2">NBRC 107715</strain>
    </source>
</reference>
<evidence type="ECO:0000313" key="2">
    <source>
        <dbReference type="EMBL" id="GLS62406.1"/>
    </source>
</evidence>
<sequence length="65" mass="7253">MPNNAYDPATILRVLTGREQSRPRPARHVEDVPDPTWLALSLRARRLGHGGTPAVSWLGARRRVS</sequence>
<organism evidence="1 3">
    <name type="scientific">Methylobacterium oxalidis</name>
    <dbReference type="NCBI Taxonomy" id="944322"/>
    <lineage>
        <taxon>Bacteria</taxon>
        <taxon>Pseudomonadati</taxon>
        <taxon>Pseudomonadota</taxon>
        <taxon>Alphaproteobacteria</taxon>
        <taxon>Hyphomicrobiales</taxon>
        <taxon>Methylobacteriaceae</taxon>
        <taxon>Methylobacterium</taxon>
    </lineage>
</organism>